<dbReference type="AlphaFoldDB" id="A0A8H3LHC9"/>
<evidence type="ECO:0000313" key="2">
    <source>
        <dbReference type="Proteomes" id="UP000615446"/>
    </source>
</evidence>
<sequence>MTNLFCYINNFSLSYFVITYQKTLQLEEPLVTVQTYLFDTLLTIFDLITESDISLTRWIIEVDHSANLMTFPYPQSRNLRIFRD</sequence>
<organism evidence="1 2">
    <name type="scientific">Rhizophagus clarus</name>
    <dbReference type="NCBI Taxonomy" id="94130"/>
    <lineage>
        <taxon>Eukaryota</taxon>
        <taxon>Fungi</taxon>
        <taxon>Fungi incertae sedis</taxon>
        <taxon>Mucoromycota</taxon>
        <taxon>Glomeromycotina</taxon>
        <taxon>Glomeromycetes</taxon>
        <taxon>Glomerales</taxon>
        <taxon>Glomeraceae</taxon>
        <taxon>Rhizophagus</taxon>
    </lineage>
</organism>
<dbReference type="EMBL" id="BLAL01000156">
    <property type="protein sequence ID" value="GES85528.1"/>
    <property type="molecule type" value="Genomic_DNA"/>
</dbReference>
<protein>
    <submittedName>
        <fullName evidence="1">Uncharacterized protein</fullName>
    </submittedName>
</protein>
<evidence type="ECO:0000313" key="1">
    <source>
        <dbReference type="EMBL" id="GES85528.1"/>
    </source>
</evidence>
<proteinExistence type="predicted"/>
<dbReference type="Proteomes" id="UP000615446">
    <property type="component" value="Unassembled WGS sequence"/>
</dbReference>
<name>A0A8H3LHC9_9GLOM</name>
<gene>
    <name evidence="1" type="ORF">RCL2_001263300</name>
</gene>
<reference evidence="1" key="1">
    <citation type="submission" date="2019-10" db="EMBL/GenBank/DDBJ databases">
        <title>Conservation and host-specific expression of non-tandemly repeated heterogenous ribosome RNA gene in arbuscular mycorrhizal fungi.</title>
        <authorList>
            <person name="Maeda T."/>
            <person name="Kobayashi Y."/>
            <person name="Nakagawa T."/>
            <person name="Ezawa T."/>
            <person name="Yamaguchi K."/>
            <person name="Bino T."/>
            <person name="Nishimoto Y."/>
            <person name="Shigenobu S."/>
            <person name="Kawaguchi M."/>
        </authorList>
    </citation>
    <scope>NUCLEOTIDE SEQUENCE</scope>
    <source>
        <strain evidence="1">HR1</strain>
    </source>
</reference>
<comment type="caution">
    <text evidence="1">The sequence shown here is derived from an EMBL/GenBank/DDBJ whole genome shotgun (WGS) entry which is preliminary data.</text>
</comment>
<accession>A0A8H3LHC9</accession>